<evidence type="ECO:0000256" key="1">
    <source>
        <dbReference type="SAM" id="MobiDB-lite"/>
    </source>
</evidence>
<proteinExistence type="predicted"/>
<organism evidence="2 3">
    <name type="scientific">Gambusia affinis</name>
    <name type="common">Western mosquitofish</name>
    <name type="synonym">Heterandria affinis</name>
    <dbReference type="NCBI Taxonomy" id="33528"/>
    <lineage>
        <taxon>Eukaryota</taxon>
        <taxon>Metazoa</taxon>
        <taxon>Chordata</taxon>
        <taxon>Craniata</taxon>
        <taxon>Vertebrata</taxon>
        <taxon>Euteleostomi</taxon>
        <taxon>Actinopterygii</taxon>
        <taxon>Neopterygii</taxon>
        <taxon>Teleostei</taxon>
        <taxon>Neoteleostei</taxon>
        <taxon>Acanthomorphata</taxon>
        <taxon>Ovalentaria</taxon>
        <taxon>Atherinomorphae</taxon>
        <taxon>Cyprinodontiformes</taxon>
        <taxon>Poeciliidae</taxon>
        <taxon>Poeciliinae</taxon>
        <taxon>Gambusia</taxon>
    </lineage>
</organism>
<sequence length="67" mass="7632">MNWSAKRTSMKCDTLPRLAGCRQTPKPTSWEWEQPWLSGGSSSTSTEQTTKVRTRGEGCDCTRFYLI</sequence>
<evidence type="ECO:0000313" key="3">
    <source>
        <dbReference type="Proteomes" id="UP000250572"/>
    </source>
</evidence>
<gene>
    <name evidence="2" type="ORF">CCH79_00015110</name>
</gene>
<feature type="region of interest" description="Disordered" evidence="1">
    <location>
        <begin position="22"/>
        <end position="51"/>
    </location>
</feature>
<feature type="non-terminal residue" evidence="2">
    <location>
        <position position="67"/>
    </location>
</feature>
<dbReference type="EMBL" id="NHOQ01000160">
    <property type="protein sequence ID" value="PWA32542.1"/>
    <property type="molecule type" value="Genomic_DNA"/>
</dbReference>
<name>A0A315W9V0_GAMAF</name>
<accession>A0A315W9V0</accession>
<dbReference type="AlphaFoldDB" id="A0A315W9V0"/>
<keyword evidence="3" id="KW-1185">Reference proteome</keyword>
<comment type="caution">
    <text evidence="2">The sequence shown here is derived from an EMBL/GenBank/DDBJ whole genome shotgun (WGS) entry which is preliminary data.</text>
</comment>
<dbReference type="Proteomes" id="UP000250572">
    <property type="component" value="Unassembled WGS sequence"/>
</dbReference>
<protein>
    <submittedName>
        <fullName evidence="2">Uncharacterized protein</fullName>
    </submittedName>
</protein>
<reference evidence="2 3" key="1">
    <citation type="journal article" date="2018" name="G3 (Bethesda)">
        <title>A High-Quality Reference Genome for the Invasive Mosquitofish Gambusia affinis Using a Chicago Library.</title>
        <authorList>
            <person name="Hoffberg S.L."/>
            <person name="Troendle N.J."/>
            <person name="Glenn T.C."/>
            <person name="Mahmud O."/>
            <person name="Louha S."/>
            <person name="Chalopin D."/>
            <person name="Bennetzen J.L."/>
            <person name="Mauricio R."/>
        </authorList>
    </citation>
    <scope>NUCLEOTIDE SEQUENCE [LARGE SCALE GENOMIC DNA]</scope>
    <source>
        <strain evidence="2">NE01/NJP1002.9</strain>
        <tissue evidence="2">Muscle</tissue>
    </source>
</reference>
<evidence type="ECO:0000313" key="2">
    <source>
        <dbReference type="EMBL" id="PWA32542.1"/>
    </source>
</evidence>